<gene>
    <name evidence="7" type="primary">cas6</name>
    <name evidence="7" type="ORF">GS601_17420</name>
</gene>
<dbReference type="Pfam" id="PF10040">
    <property type="entry name" value="CRISPR_Cas6"/>
    <property type="match status" value="1"/>
</dbReference>
<reference evidence="7" key="1">
    <citation type="submission" date="2019-12" db="EMBL/GenBank/DDBJ databases">
        <title>High-Quality draft genome sequences of three cyanobacteria isolated from the limestone walls of the Old Cathedral of Coimbra.</title>
        <authorList>
            <person name="Tiago I."/>
            <person name="Soares F."/>
            <person name="Portugal A."/>
        </authorList>
    </citation>
    <scope>NUCLEOTIDE SEQUENCE</scope>
    <source>
        <strain evidence="7">A</strain>
    </source>
</reference>
<organism evidence="7 8">
    <name type="scientific">Myxacorys almedinensis A</name>
    <dbReference type="NCBI Taxonomy" id="2690445"/>
    <lineage>
        <taxon>Bacteria</taxon>
        <taxon>Bacillati</taxon>
        <taxon>Cyanobacteriota</taxon>
        <taxon>Cyanophyceae</taxon>
        <taxon>Leptolyngbyales</taxon>
        <taxon>Leptolyngbyaceae</taxon>
        <taxon>Myxacorys</taxon>
        <taxon>Myxacorys almedinensis</taxon>
    </lineage>
</organism>
<dbReference type="NCBIfam" id="TIGR01877">
    <property type="entry name" value="cas_cas6"/>
    <property type="match status" value="1"/>
</dbReference>
<accession>A0A8J7Z3G2</accession>
<dbReference type="GO" id="GO:0004519">
    <property type="term" value="F:endonuclease activity"/>
    <property type="evidence" value="ECO:0007669"/>
    <property type="project" value="UniProtKB-KW"/>
</dbReference>
<protein>
    <submittedName>
        <fullName evidence="7">CRISPR-associated endoribonuclease Cas6</fullName>
    </submittedName>
</protein>
<dbReference type="Pfam" id="PF19308">
    <property type="entry name" value="CRISPR_Cas6_N"/>
    <property type="match status" value="1"/>
</dbReference>
<keyword evidence="3" id="KW-0378">Hydrolase</keyword>
<dbReference type="CDD" id="cd21141">
    <property type="entry name" value="Cas6_III-like"/>
    <property type="match status" value="1"/>
</dbReference>
<dbReference type="InterPro" id="IPR010156">
    <property type="entry name" value="CRISPR-assoc_prot_Cas6"/>
</dbReference>
<dbReference type="InterPro" id="IPR045648">
    <property type="entry name" value="CRISPR-assoc_Cas6-like_N"/>
</dbReference>
<evidence type="ECO:0000259" key="6">
    <source>
        <dbReference type="Pfam" id="PF19308"/>
    </source>
</evidence>
<dbReference type="GO" id="GO:0051607">
    <property type="term" value="P:defense response to virus"/>
    <property type="evidence" value="ECO:0007669"/>
    <property type="project" value="UniProtKB-KW"/>
</dbReference>
<proteinExistence type="predicted"/>
<dbReference type="Gene3D" id="3.30.70.1890">
    <property type="match status" value="1"/>
</dbReference>
<evidence type="ECO:0000313" key="7">
    <source>
        <dbReference type="EMBL" id="NDJ19044.1"/>
    </source>
</evidence>
<dbReference type="Gene3D" id="3.30.70.1900">
    <property type="match status" value="1"/>
</dbReference>
<keyword evidence="4" id="KW-0051">Antiviral defense</keyword>
<comment type="caution">
    <text evidence="7">The sequence shown here is derived from an EMBL/GenBank/DDBJ whole genome shotgun (WGS) entry which is preliminary data.</text>
</comment>
<evidence type="ECO:0000313" key="8">
    <source>
        <dbReference type="Proteomes" id="UP000646053"/>
    </source>
</evidence>
<feature type="domain" description="CRISPR-associated protein Cas6 C-terminal" evidence="5">
    <location>
        <begin position="155"/>
        <end position="265"/>
    </location>
</feature>
<evidence type="ECO:0000256" key="3">
    <source>
        <dbReference type="ARBA" id="ARBA00022801"/>
    </source>
</evidence>
<sequence length="270" mass="30496">MPHSLVLQLQPQSPIPASHLSGRHLHALFLDLVRSQDPTLSKALHTQTSEKSFTLSALQTKSRDSGLQYQHDHAIAAGTPCWWRISLLDDALFGKLAPLWLTLNSQQPWHLGAAEITVTSVLGTPQPRQPWAGFATYPQMVEEASDRDRQVKFLFCTPTTFRQAKYDSALPTRDLVFQSLLRRWNQYSEIVFLEAIIEAIFPSFFDIRTDIVIDSRSKFIGCVGEVTFQILGDVEAQTIRQINTLADFALYAGVGRKTPMGMGMVRRRRK</sequence>
<evidence type="ECO:0000256" key="4">
    <source>
        <dbReference type="ARBA" id="ARBA00023118"/>
    </source>
</evidence>
<dbReference type="Proteomes" id="UP000646053">
    <property type="component" value="Unassembled WGS sequence"/>
</dbReference>
<dbReference type="EMBL" id="WVIE01000023">
    <property type="protein sequence ID" value="NDJ19044.1"/>
    <property type="molecule type" value="Genomic_DNA"/>
</dbReference>
<keyword evidence="1" id="KW-0540">Nuclease</keyword>
<keyword evidence="8" id="KW-1185">Reference proteome</keyword>
<dbReference type="GO" id="GO:0016788">
    <property type="term" value="F:hydrolase activity, acting on ester bonds"/>
    <property type="evidence" value="ECO:0007669"/>
    <property type="project" value="InterPro"/>
</dbReference>
<name>A0A8J7Z3G2_9CYAN</name>
<evidence type="ECO:0000259" key="5">
    <source>
        <dbReference type="Pfam" id="PF10040"/>
    </source>
</evidence>
<dbReference type="InterPro" id="IPR019267">
    <property type="entry name" value="CRISPR-assoc_Cas6_C"/>
</dbReference>
<feature type="domain" description="CRISPR-associated protein Cas6-like N-terminal" evidence="6">
    <location>
        <begin position="1"/>
        <end position="141"/>
    </location>
</feature>
<evidence type="ECO:0000256" key="1">
    <source>
        <dbReference type="ARBA" id="ARBA00022722"/>
    </source>
</evidence>
<dbReference type="AlphaFoldDB" id="A0A8J7Z3G2"/>
<evidence type="ECO:0000256" key="2">
    <source>
        <dbReference type="ARBA" id="ARBA00022759"/>
    </source>
</evidence>
<dbReference type="RefSeq" id="WP_162424571.1">
    <property type="nucleotide sequence ID" value="NZ_WVIE01000023.1"/>
</dbReference>
<dbReference type="InterPro" id="IPR045747">
    <property type="entry name" value="CRISPR-assoc_prot_Cas6_N_sf"/>
</dbReference>
<keyword evidence="2" id="KW-0255">Endonuclease</keyword>